<dbReference type="Proteomes" id="UP000217790">
    <property type="component" value="Unassembled WGS sequence"/>
</dbReference>
<gene>
    <name evidence="1" type="ORF">ARMGADRAFT_1062314</name>
</gene>
<dbReference type="EMBL" id="KZ293653">
    <property type="protein sequence ID" value="PBK94704.1"/>
    <property type="molecule type" value="Genomic_DNA"/>
</dbReference>
<evidence type="ECO:0000313" key="1">
    <source>
        <dbReference type="EMBL" id="PBK94704.1"/>
    </source>
</evidence>
<organism evidence="1 2">
    <name type="scientific">Armillaria gallica</name>
    <name type="common">Bulbous honey fungus</name>
    <name type="synonym">Armillaria bulbosa</name>
    <dbReference type="NCBI Taxonomy" id="47427"/>
    <lineage>
        <taxon>Eukaryota</taxon>
        <taxon>Fungi</taxon>
        <taxon>Dikarya</taxon>
        <taxon>Basidiomycota</taxon>
        <taxon>Agaricomycotina</taxon>
        <taxon>Agaricomycetes</taxon>
        <taxon>Agaricomycetidae</taxon>
        <taxon>Agaricales</taxon>
        <taxon>Marasmiineae</taxon>
        <taxon>Physalacriaceae</taxon>
        <taxon>Armillaria</taxon>
    </lineage>
</organism>
<proteinExistence type="predicted"/>
<sequence>MTSRFSKCVERRLHQTASLQASSVHQLGASASQYIIMLCPEYCHQPRTENMHVTSVIGKPPFVVMASYRGVAEAWQAMQKSRHMAASLGGATEWDDKYSWEEGAAAKRAAAAGSDSDKICYKYGSYWKGLSTPKPPTPTQCYAFLIIDLSGYSLLEARIFHDNGKKLHYRTSRHVHSRASSAIYAFKAWQTV</sequence>
<dbReference type="InParanoid" id="A0A2H3DLG9"/>
<name>A0A2H3DLG9_ARMGA</name>
<dbReference type="AlphaFoldDB" id="A0A2H3DLG9"/>
<reference evidence="2" key="1">
    <citation type="journal article" date="2017" name="Nat. Ecol. Evol.">
        <title>Genome expansion and lineage-specific genetic innovations in the forest pathogenic fungi Armillaria.</title>
        <authorList>
            <person name="Sipos G."/>
            <person name="Prasanna A.N."/>
            <person name="Walter M.C."/>
            <person name="O'Connor E."/>
            <person name="Balint B."/>
            <person name="Krizsan K."/>
            <person name="Kiss B."/>
            <person name="Hess J."/>
            <person name="Varga T."/>
            <person name="Slot J."/>
            <person name="Riley R."/>
            <person name="Boka B."/>
            <person name="Rigling D."/>
            <person name="Barry K."/>
            <person name="Lee J."/>
            <person name="Mihaltcheva S."/>
            <person name="LaButti K."/>
            <person name="Lipzen A."/>
            <person name="Waldron R."/>
            <person name="Moloney N.M."/>
            <person name="Sperisen C."/>
            <person name="Kredics L."/>
            <person name="Vagvoelgyi C."/>
            <person name="Patrignani A."/>
            <person name="Fitzpatrick D."/>
            <person name="Nagy I."/>
            <person name="Doyle S."/>
            <person name="Anderson J.B."/>
            <person name="Grigoriev I.V."/>
            <person name="Gueldener U."/>
            <person name="Muensterkoetter M."/>
            <person name="Nagy L.G."/>
        </authorList>
    </citation>
    <scope>NUCLEOTIDE SEQUENCE [LARGE SCALE GENOMIC DNA]</scope>
    <source>
        <strain evidence="2">Ar21-2</strain>
    </source>
</reference>
<keyword evidence="2" id="KW-1185">Reference proteome</keyword>
<accession>A0A2H3DLG9</accession>
<dbReference type="OrthoDB" id="10468302at2759"/>
<evidence type="ECO:0000313" key="2">
    <source>
        <dbReference type="Proteomes" id="UP000217790"/>
    </source>
</evidence>
<protein>
    <submittedName>
        <fullName evidence="1">Uncharacterized protein</fullName>
    </submittedName>
</protein>